<feature type="signal peptide" evidence="1">
    <location>
        <begin position="1"/>
        <end position="20"/>
    </location>
</feature>
<dbReference type="EMBL" id="NBBI01000001">
    <property type="protein sequence ID" value="OWK34003.1"/>
    <property type="molecule type" value="Genomic_DNA"/>
</dbReference>
<dbReference type="PANTHER" id="PTHR39600:SF1">
    <property type="entry name" value="PEPTIDASE INHIBITOR I78 FAMILY PROTEIN"/>
    <property type="match status" value="1"/>
</dbReference>
<dbReference type="RefSeq" id="WP_088366175.1">
    <property type="nucleotide sequence ID" value="NZ_NBBI01000001.1"/>
</dbReference>
<evidence type="ECO:0000313" key="3">
    <source>
        <dbReference type="Proteomes" id="UP000197290"/>
    </source>
</evidence>
<gene>
    <name evidence="2" type="ORF">SPDO_08920</name>
</gene>
<name>A0A245ZW71_9SPHN</name>
<comment type="caution">
    <text evidence="2">The sequence shown here is derived from an EMBL/GenBank/DDBJ whole genome shotgun (WGS) entry which is preliminary data.</text>
</comment>
<evidence type="ECO:0000256" key="1">
    <source>
        <dbReference type="SAM" id="SignalP"/>
    </source>
</evidence>
<feature type="chain" id="PRO_5012760759" evidence="1">
    <location>
        <begin position="21"/>
        <end position="93"/>
    </location>
</feature>
<dbReference type="Pfam" id="PF11720">
    <property type="entry name" value="Inhibitor_I78"/>
    <property type="match status" value="1"/>
</dbReference>
<keyword evidence="1" id="KW-0732">Signal</keyword>
<sequence length="93" mass="9291">MKAIVAAAVMLAGCTTMDDATSATPAPAACNAAAVQDLLGKSATTVQAAAKQRAGAALVRTYESGSPVTMDYRADRLNIETDAGGTIVKLSCG</sequence>
<dbReference type="AlphaFoldDB" id="A0A245ZW71"/>
<proteinExistence type="predicted"/>
<organism evidence="2 3">
    <name type="scientific">Sphingomonas dokdonensis</name>
    <dbReference type="NCBI Taxonomy" id="344880"/>
    <lineage>
        <taxon>Bacteria</taxon>
        <taxon>Pseudomonadati</taxon>
        <taxon>Pseudomonadota</taxon>
        <taxon>Alphaproteobacteria</taxon>
        <taxon>Sphingomonadales</taxon>
        <taxon>Sphingomonadaceae</taxon>
        <taxon>Sphingomonas</taxon>
    </lineage>
</organism>
<dbReference type="OrthoDB" id="8724542at2"/>
<dbReference type="PANTHER" id="PTHR39600">
    <property type="entry name" value="PEPTIDASE INHIBITOR I78 FAMILY PROTEIN"/>
    <property type="match status" value="1"/>
</dbReference>
<evidence type="ECO:0000313" key="2">
    <source>
        <dbReference type="EMBL" id="OWK34003.1"/>
    </source>
</evidence>
<dbReference type="Proteomes" id="UP000197290">
    <property type="component" value="Unassembled WGS sequence"/>
</dbReference>
<dbReference type="InterPro" id="IPR021719">
    <property type="entry name" value="Prot_inh_I78"/>
</dbReference>
<protein>
    <submittedName>
        <fullName evidence="2">Peptidase inhibitor I78 family protein</fullName>
    </submittedName>
</protein>
<reference evidence="2 3" key="1">
    <citation type="submission" date="2017-03" db="EMBL/GenBank/DDBJ databases">
        <title>Genome sequence of Sphingomonas dokdonensis DSM 21029.</title>
        <authorList>
            <person name="Poehlein A."/>
            <person name="Wuebbeler J.H."/>
            <person name="Steinbuechel A."/>
            <person name="Daniel R."/>
        </authorList>
    </citation>
    <scope>NUCLEOTIDE SEQUENCE [LARGE SCALE GENOMIC DNA]</scope>
    <source>
        <strain evidence="2 3">DSM 21029</strain>
    </source>
</reference>
<accession>A0A245ZW71</accession>
<keyword evidence="3" id="KW-1185">Reference proteome</keyword>
<dbReference type="Gene3D" id="3.30.10.10">
    <property type="entry name" value="Trypsin Inhibitor V, subunit A"/>
    <property type="match status" value="1"/>
</dbReference>